<accession>A0ABR1EZH3</accession>
<evidence type="ECO:0000313" key="3">
    <source>
        <dbReference type="Proteomes" id="UP001498771"/>
    </source>
</evidence>
<dbReference type="Proteomes" id="UP001498771">
    <property type="component" value="Unassembled WGS sequence"/>
</dbReference>
<comment type="caution">
    <text evidence="2">The sequence shown here is derived from an EMBL/GenBank/DDBJ whole genome shotgun (WGS) entry which is preliminary data.</text>
</comment>
<organism evidence="2 3">
    <name type="scientific">Myxozyma melibiosi</name>
    <dbReference type="NCBI Taxonomy" id="54550"/>
    <lineage>
        <taxon>Eukaryota</taxon>
        <taxon>Fungi</taxon>
        <taxon>Dikarya</taxon>
        <taxon>Ascomycota</taxon>
        <taxon>Saccharomycotina</taxon>
        <taxon>Lipomycetes</taxon>
        <taxon>Lipomycetales</taxon>
        <taxon>Lipomycetaceae</taxon>
        <taxon>Myxozyma</taxon>
    </lineage>
</organism>
<feature type="compositionally biased region" description="Acidic residues" evidence="1">
    <location>
        <begin position="321"/>
        <end position="333"/>
    </location>
</feature>
<sequence>MENQSVARARCASNDENAYPSSPPLSASKRETGYDITTASTARALLNVTNLLPKRHTLSNGATTTSTASPRHYRSATASSPGDNITWSVLPKTTLLSSESDIQSVTNAEASSPIAESTAQPAAPLPCYTSAGDPATELLKRYHAHLDDSVYSEAAGTPSSKVGVRRSISCEPEWPRSALRKRRKQKAVEVQQEEEAAVPVDAAAADPASAASAVSAELANTANDADANKKEAKEEEEEDYFGSEDDFDLADLDQMEARLDAKSNGDKQQPISTISAKPDVASATSFGEFENVFSDDINTSQLKQGPPPGVKAENTKGFGDSFDDLDDEMDDNNLDPYEVDRLLTQFEQAVPEKKVQ</sequence>
<feature type="compositionally biased region" description="Acidic residues" evidence="1">
    <location>
        <begin position="234"/>
        <end position="254"/>
    </location>
</feature>
<feature type="compositionally biased region" description="Polar residues" evidence="1">
    <location>
        <begin position="107"/>
        <end position="120"/>
    </location>
</feature>
<feature type="compositionally biased region" description="Low complexity" evidence="1">
    <location>
        <begin position="197"/>
        <end position="225"/>
    </location>
</feature>
<feature type="region of interest" description="Disordered" evidence="1">
    <location>
        <begin position="183"/>
        <end position="280"/>
    </location>
</feature>
<dbReference type="GeneID" id="90041016"/>
<evidence type="ECO:0000313" key="2">
    <source>
        <dbReference type="EMBL" id="KAK7202980.1"/>
    </source>
</evidence>
<feature type="compositionally biased region" description="Basic and acidic residues" evidence="1">
    <location>
        <begin position="255"/>
        <end position="265"/>
    </location>
</feature>
<reference evidence="2 3" key="1">
    <citation type="submission" date="2024-03" db="EMBL/GenBank/DDBJ databases">
        <title>Genome-scale model development and genomic sequencing of the oleaginous clade Lipomyces.</title>
        <authorList>
            <consortium name="Lawrence Berkeley National Laboratory"/>
            <person name="Czajka J.J."/>
            <person name="Han Y."/>
            <person name="Kim J."/>
            <person name="Mondo S.J."/>
            <person name="Hofstad B.A."/>
            <person name="Robles A."/>
            <person name="Haridas S."/>
            <person name="Riley R."/>
            <person name="LaButti K."/>
            <person name="Pangilinan J."/>
            <person name="Andreopoulos W."/>
            <person name="Lipzen A."/>
            <person name="Yan J."/>
            <person name="Wang M."/>
            <person name="Ng V."/>
            <person name="Grigoriev I.V."/>
            <person name="Spatafora J.W."/>
            <person name="Magnuson J.K."/>
            <person name="Baker S.E."/>
            <person name="Pomraning K.R."/>
        </authorList>
    </citation>
    <scope>NUCLEOTIDE SEQUENCE [LARGE SCALE GENOMIC DNA]</scope>
    <source>
        <strain evidence="2 3">Phaff 52-87</strain>
    </source>
</reference>
<dbReference type="RefSeq" id="XP_064766013.1">
    <property type="nucleotide sequence ID" value="XM_064915504.1"/>
</dbReference>
<keyword evidence="3" id="KW-1185">Reference proteome</keyword>
<proteinExistence type="predicted"/>
<name>A0ABR1EZH3_9ASCO</name>
<feature type="compositionally biased region" description="Polar residues" evidence="1">
    <location>
        <begin position="58"/>
        <end position="69"/>
    </location>
</feature>
<feature type="compositionally biased region" description="Polar residues" evidence="1">
    <location>
        <begin position="266"/>
        <end position="275"/>
    </location>
</feature>
<dbReference type="EMBL" id="JBBJBU010000014">
    <property type="protein sequence ID" value="KAK7202980.1"/>
    <property type="molecule type" value="Genomic_DNA"/>
</dbReference>
<protein>
    <submittedName>
        <fullName evidence="2">Uncharacterized protein</fullName>
    </submittedName>
</protein>
<feature type="region of interest" description="Disordered" evidence="1">
    <location>
        <begin position="57"/>
        <end position="81"/>
    </location>
</feature>
<evidence type="ECO:0000256" key="1">
    <source>
        <dbReference type="SAM" id="MobiDB-lite"/>
    </source>
</evidence>
<feature type="region of interest" description="Disordered" evidence="1">
    <location>
        <begin position="107"/>
        <end position="128"/>
    </location>
</feature>
<feature type="region of interest" description="Disordered" evidence="1">
    <location>
        <begin position="297"/>
        <end position="335"/>
    </location>
</feature>
<feature type="region of interest" description="Disordered" evidence="1">
    <location>
        <begin position="1"/>
        <end position="31"/>
    </location>
</feature>
<gene>
    <name evidence="2" type="ORF">BZA70DRAFT_88547</name>
</gene>